<reference evidence="2" key="1">
    <citation type="submission" date="2017-09" db="EMBL/GenBank/DDBJ databases">
        <title>Depth-based differentiation of microbial function through sediment-hosted aquifers and enrichment of novel symbionts in the deep terrestrial subsurface.</title>
        <authorList>
            <person name="Probst A.J."/>
            <person name="Ladd B."/>
            <person name="Jarett J.K."/>
            <person name="Geller-Mcgrath D.E."/>
            <person name="Sieber C.M.K."/>
            <person name="Emerson J.B."/>
            <person name="Anantharaman K."/>
            <person name="Thomas B.C."/>
            <person name="Malmstrom R."/>
            <person name="Stieglmeier M."/>
            <person name="Klingl A."/>
            <person name="Woyke T."/>
            <person name="Ryan C.M."/>
            <person name="Banfield J.F."/>
        </authorList>
    </citation>
    <scope>NUCLEOTIDE SEQUENCE [LARGE SCALE GENOMIC DNA]</scope>
</reference>
<sequence>MADNQKIESLINIISLMLNTVGKKLTEEEKELLSSNKKLEQLNDEQKTVLGNIYSNMLKGYLSLAVKGHQFTDPDRIKEMFEKTLEENYPEASESFIKFAVSYWTFKIHLWHDFNELTTHPAYQLLGSLEFDIARIFFPTPGPFSEPSAEREKVQREILKEFDIDIEDFIRGNPILIRDRQRGI</sequence>
<protein>
    <submittedName>
        <fullName evidence="1">Uncharacterized protein</fullName>
    </submittedName>
</protein>
<name>A0A2M7VJM3_9BACT</name>
<dbReference type="Proteomes" id="UP000231469">
    <property type="component" value="Unassembled WGS sequence"/>
</dbReference>
<dbReference type="EMBL" id="PFPS01000122">
    <property type="protein sequence ID" value="PJA02020.1"/>
    <property type="molecule type" value="Genomic_DNA"/>
</dbReference>
<evidence type="ECO:0000313" key="1">
    <source>
        <dbReference type="EMBL" id="PJA02020.1"/>
    </source>
</evidence>
<gene>
    <name evidence="1" type="ORF">COX73_02990</name>
</gene>
<evidence type="ECO:0000313" key="2">
    <source>
        <dbReference type="Proteomes" id="UP000231469"/>
    </source>
</evidence>
<comment type="caution">
    <text evidence="1">The sequence shown here is derived from an EMBL/GenBank/DDBJ whole genome shotgun (WGS) entry which is preliminary data.</text>
</comment>
<dbReference type="AlphaFoldDB" id="A0A2M7VJM3"/>
<accession>A0A2M7VJM3</accession>
<proteinExistence type="predicted"/>
<organism evidence="1 2">
    <name type="scientific">bacterium (Candidatus Gribaldobacteria) CG_4_10_14_0_2_um_filter_36_18</name>
    <dbReference type="NCBI Taxonomy" id="2014264"/>
    <lineage>
        <taxon>Bacteria</taxon>
        <taxon>Candidatus Gribaldobacteria</taxon>
    </lineage>
</organism>